<proteinExistence type="predicted"/>
<dbReference type="STRING" id="79200.A0A164V4P5"/>
<dbReference type="InterPro" id="IPR005174">
    <property type="entry name" value="KIB1-4_b-propeller"/>
</dbReference>
<dbReference type="PANTHER" id="PTHR47123:SF15">
    <property type="entry name" value="F-BOX PROTEIN SKIP23"/>
    <property type="match status" value="1"/>
</dbReference>
<dbReference type="PANTHER" id="PTHR47123">
    <property type="entry name" value="F-BOX PROTEIN SKIP23"/>
    <property type="match status" value="1"/>
</dbReference>
<evidence type="ECO:0000313" key="2">
    <source>
        <dbReference type="EMBL" id="KZM89806.1"/>
    </source>
</evidence>
<comment type="caution">
    <text evidence="2">The sequence shown here is derived from an EMBL/GenBank/DDBJ whole genome shotgun (WGS) entry which is preliminary data.</text>
</comment>
<reference evidence="2" key="1">
    <citation type="journal article" date="2016" name="Nat. Genet.">
        <title>A high-quality carrot genome assembly provides new insights into carotenoid accumulation and asterid genome evolution.</title>
        <authorList>
            <person name="Iorizzo M."/>
            <person name="Ellison S."/>
            <person name="Senalik D."/>
            <person name="Zeng P."/>
            <person name="Satapoomin P."/>
            <person name="Huang J."/>
            <person name="Bowman M."/>
            <person name="Iovene M."/>
            <person name="Sanseverino W."/>
            <person name="Cavagnaro P."/>
            <person name="Yildiz M."/>
            <person name="Macko-Podgorni A."/>
            <person name="Moranska E."/>
            <person name="Grzebelus E."/>
            <person name="Grzebelus D."/>
            <person name="Ashrafi H."/>
            <person name="Zheng Z."/>
            <person name="Cheng S."/>
            <person name="Spooner D."/>
            <person name="Van Deynze A."/>
            <person name="Simon P."/>
        </authorList>
    </citation>
    <scope>NUCLEOTIDE SEQUENCE [LARGE SCALE GENOMIC DNA]</scope>
    <source>
        <tissue evidence="2">Leaf</tissue>
    </source>
</reference>
<sequence length="410" mass="45545">MAEWCNLPGELLDLISKHLDSSIDLLRFRSVCTCWRSSLHPHRSSSPSRFPILPNNGISDTTWGFYLFKRSIFFFQLPPPLFNSQSNPSWVVKIDQENPQKCHLFNPLSRDEYKPLPPNFPKLVDFMGLRVSELGMEYTLQYINYRPFATSIGDAGNLYSEKVAFCDVGGGGGYVILTIHVSGRLALLKSGDVKWTVIDDMPAPYDDVVFYKGSFYAVDSTGRTVMVDVGSSPVSVRFVADSVFGGDTKMLVDGCGELFMVDKFLSVGPEDDEGFDGDEEFDYMSERTVRFEVFKLDKSGEKWIKVENLEDRIIFLGDNCAFSALASNFVGCKGNCILFTNSSKVEDGVLKSRGISVFDLESGSIGPLADYPGLSELFWPPPAWISSPPNLVEVSTLFTSLDANCFATSS</sequence>
<evidence type="ECO:0000259" key="1">
    <source>
        <dbReference type="SMART" id="SM00256"/>
    </source>
</evidence>
<protein>
    <recommendedName>
        <fullName evidence="1">F-box domain-containing protein</fullName>
    </recommendedName>
</protein>
<organism evidence="2">
    <name type="scientific">Daucus carota subsp. sativus</name>
    <name type="common">Carrot</name>
    <dbReference type="NCBI Taxonomy" id="79200"/>
    <lineage>
        <taxon>Eukaryota</taxon>
        <taxon>Viridiplantae</taxon>
        <taxon>Streptophyta</taxon>
        <taxon>Embryophyta</taxon>
        <taxon>Tracheophyta</taxon>
        <taxon>Spermatophyta</taxon>
        <taxon>Magnoliopsida</taxon>
        <taxon>eudicotyledons</taxon>
        <taxon>Gunneridae</taxon>
        <taxon>Pentapetalae</taxon>
        <taxon>asterids</taxon>
        <taxon>campanulids</taxon>
        <taxon>Apiales</taxon>
        <taxon>Apiaceae</taxon>
        <taxon>Apioideae</taxon>
        <taxon>Scandiceae</taxon>
        <taxon>Daucinae</taxon>
        <taxon>Daucus</taxon>
        <taxon>Daucus sect. Daucus</taxon>
    </lineage>
</organism>
<dbReference type="InterPro" id="IPR001810">
    <property type="entry name" value="F-box_dom"/>
</dbReference>
<dbReference type="SMART" id="SM00256">
    <property type="entry name" value="FBOX"/>
    <property type="match status" value="1"/>
</dbReference>
<dbReference type="AlphaFoldDB" id="A0A164V4P5"/>
<accession>A0A164V4P5</accession>
<dbReference type="EMBL" id="LNRQ01000006">
    <property type="protein sequence ID" value="KZM89806.1"/>
    <property type="molecule type" value="Genomic_DNA"/>
</dbReference>
<dbReference type="InterPro" id="IPR051304">
    <property type="entry name" value="SCF_F-box_domain"/>
</dbReference>
<name>A0A164V4P5_DAUCS</name>
<dbReference type="OMA" id="WGFYLSK"/>
<gene>
    <name evidence="2" type="ORF">DCAR_022831</name>
</gene>
<feature type="domain" description="F-box" evidence="1">
    <location>
        <begin position="7"/>
        <end position="48"/>
    </location>
</feature>
<dbReference type="Pfam" id="PF03478">
    <property type="entry name" value="Beta-prop_KIB1-4"/>
    <property type="match status" value="1"/>
</dbReference>
<dbReference type="Gramene" id="KZM89806">
    <property type="protein sequence ID" value="KZM89806"/>
    <property type="gene ID" value="DCAR_022831"/>
</dbReference>